<accession>A0A7J7TAH8</accession>
<sequence length="234" mass="25894">MLDLSPSIPLIFIVTMKHVFAKSQMLKNNSLRLAAAAHPAFHSEPCAMGGNFEDIPGSVLWEFWVQDPPDRTRSLGWISNLQPRGVWSFAQTWRLIGGGGSGRVRVVWRSRSSCWPGAGKRHGSLGRNNVLIKKESCWPQGPERRQVVKKSWLWGQCAQTTFACCRAGTRPAGTSPRRCSAVTQVVPQRWFPSTQWVCSGGGSQAWASLPGSHAWACWGPETPPSRAQQRGRAF</sequence>
<dbReference type="EMBL" id="JACAGB010000030">
    <property type="protein sequence ID" value="KAF6297592.1"/>
    <property type="molecule type" value="Genomic_DNA"/>
</dbReference>
<keyword evidence="2" id="KW-1185">Reference proteome</keyword>
<comment type="caution">
    <text evidence="1">The sequence shown here is derived from an EMBL/GenBank/DDBJ whole genome shotgun (WGS) entry which is preliminary data.</text>
</comment>
<proteinExistence type="predicted"/>
<organism evidence="1 2">
    <name type="scientific">Pipistrellus kuhlii</name>
    <name type="common">Kuhl's pipistrelle</name>
    <dbReference type="NCBI Taxonomy" id="59472"/>
    <lineage>
        <taxon>Eukaryota</taxon>
        <taxon>Metazoa</taxon>
        <taxon>Chordata</taxon>
        <taxon>Craniata</taxon>
        <taxon>Vertebrata</taxon>
        <taxon>Euteleostomi</taxon>
        <taxon>Mammalia</taxon>
        <taxon>Eutheria</taxon>
        <taxon>Laurasiatheria</taxon>
        <taxon>Chiroptera</taxon>
        <taxon>Yangochiroptera</taxon>
        <taxon>Vespertilionidae</taxon>
        <taxon>Pipistrellus</taxon>
    </lineage>
</organism>
<protein>
    <submittedName>
        <fullName evidence="1">Uncharacterized protein</fullName>
    </submittedName>
</protein>
<gene>
    <name evidence="1" type="ORF">mPipKuh1_009677</name>
</gene>
<evidence type="ECO:0000313" key="1">
    <source>
        <dbReference type="EMBL" id="KAF6297592.1"/>
    </source>
</evidence>
<dbReference type="Proteomes" id="UP000558488">
    <property type="component" value="Unassembled WGS sequence"/>
</dbReference>
<name>A0A7J7TAH8_PIPKU</name>
<evidence type="ECO:0000313" key="2">
    <source>
        <dbReference type="Proteomes" id="UP000558488"/>
    </source>
</evidence>
<dbReference type="AlphaFoldDB" id="A0A7J7TAH8"/>
<reference evidence="1 2" key="1">
    <citation type="journal article" date="2020" name="Nature">
        <title>Six reference-quality genomes reveal evolution of bat adaptations.</title>
        <authorList>
            <person name="Jebb D."/>
            <person name="Huang Z."/>
            <person name="Pippel M."/>
            <person name="Hughes G.M."/>
            <person name="Lavrichenko K."/>
            <person name="Devanna P."/>
            <person name="Winkler S."/>
            <person name="Jermiin L.S."/>
            <person name="Skirmuntt E.C."/>
            <person name="Katzourakis A."/>
            <person name="Burkitt-Gray L."/>
            <person name="Ray D.A."/>
            <person name="Sullivan K.A.M."/>
            <person name="Roscito J.G."/>
            <person name="Kirilenko B.M."/>
            <person name="Davalos L.M."/>
            <person name="Corthals A.P."/>
            <person name="Power M.L."/>
            <person name="Jones G."/>
            <person name="Ransome R.D."/>
            <person name="Dechmann D.K.N."/>
            <person name="Locatelli A.G."/>
            <person name="Puechmaille S.J."/>
            <person name="Fedrigo O."/>
            <person name="Jarvis E.D."/>
            <person name="Hiller M."/>
            <person name="Vernes S.C."/>
            <person name="Myers E.W."/>
            <person name="Teeling E.C."/>
        </authorList>
    </citation>
    <scope>NUCLEOTIDE SEQUENCE [LARGE SCALE GENOMIC DNA]</scope>
    <source>
        <strain evidence="1">MPipKuh1</strain>
        <tissue evidence="1">Flight muscle</tissue>
    </source>
</reference>